<dbReference type="PANTHER" id="PTHR34075:SF5">
    <property type="entry name" value="BLR3430 PROTEIN"/>
    <property type="match status" value="1"/>
</dbReference>
<dbReference type="STRING" id="134849.SAMN05443668_103463"/>
<gene>
    <name evidence="3" type="ORF">SAMN05443668_103463</name>
</gene>
<dbReference type="Pfam" id="PF12172">
    <property type="entry name" value="zf-ChsH2"/>
    <property type="match status" value="1"/>
</dbReference>
<evidence type="ECO:0008006" key="5">
    <source>
        <dbReference type="Google" id="ProtNLM"/>
    </source>
</evidence>
<feature type="domain" description="ChsH2 C-terminal OB-fold" evidence="1">
    <location>
        <begin position="59"/>
        <end position="123"/>
    </location>
</feature>
<dbReference type="InterPro" id="IPR002878">
    <property type="entry name" value="ChsH2_C"/>
</dbReference>
<evidence type="ECO:0000313" key="3">
    <source>
        <dbReference type="EMBL" id="SHN17931.1"/>
    </source>
</evidence>
<dbReference type="Gene3D" id="6.10.30.10">
    <property type="match status" value="1"/>
</dbReference>
<evidence type="ECO:0000313" key="4">
    <source>
        <dbReference type="Proteomes" id="UP000184440"/>
    </source>
</evidence>
<protein>
    <recommendedName>
        <fullName evidence="5">DNA-binding protein</fullName>
    </recommendedName>
</protein>
<accession>A0A1M7PL16</accession>
<dbReference type="EMBL" id="FRCS01000003">
    <property type="protein sequence ID" value="SHN17931.1"/>
    <property type="molecule type" value="Genomic_DNA"/>
</dbReference>
<reference evidence="3 4" key="1">
    <citation type="submission" date="2016-11" db="EMBL/GenBank/DDBJ databases">
        <authorList>
            <person name="Jaros S."/>
            <person name="Januszkiewicz K."/>
            <person name="Wedrychowicz H."/>
        </authorList>
    </citation>
    <scope>NUCLEOTIDE SEQUENCE [LARGE SCALE GENOMIC DNA]</scope>
    <source>
        <strain evidence="3 4">DSM 46144</strain>
    </source>
</reference>
<feature type="domain" description="ChsH2 rubredoxin-like zinc ribbon" evidence="2">
    <location>
        <begin position="20"/>
        <end position="55"/>
    </location>
</feature>
<dbReference type="SUPFAM" id="SSF50249">
    <property type="entry name" value="Nucleic acid-binding proteins"/>
    <property type="match status" value="1"/>
</dbReference>
<dbReference type="OrthoDB" id="7470921at2"/>
<dbReference type="AlphaFoldDB" id="A0A1M7PL16"/>
<sequence>MTRPTSRLLPEVTADSAAFWSGGADGELRIHRCRNCRRLFHPPVGACFRCRSRDVAPEAVSGRAVVASFTVNHHPWFGPMYPTPYVIGLVELVEEPDVRLTTQIVDCEPEAVSIGMAVEVVFEQHEDVWIPVFRPTEGGAPR</sequence>
<dbReference type="Pfam" id="PF01796">
    <property type="entry name" value="OB_ChsH2_C"/>
    <property type="match status" value="1"/>
</dbReference>
<evidence type="ECO:0000259" key="2">
    <source>
        <dbReference type="Pfam" id="PF12172"/>
    </source>
</evidence>
<dbReference type="PANTHER" id="PTHR34075">
    <property type="entry name" value="BLR3430 PROTEIN"/>
    <property type="match status" value="1"/>
</dbReference>
<dbReference type="InterPro" id="IPR022002">
    <property type="entry name" value="ChsH2_Znr"/>
</dbReference>
<dbReference type="Proteomes" id="UP000184440">
    <property type="component" value="Unassembled WGS sequence"/>
</dbReference>
<dbReference type="InterPro" id="IPR052513">
    <property type="entry name" value="Thioester_dehydratase-like"/>
</dbReference>
<dbReference type="InterPro" id="IPR012340">
    <property type="entry name" value="NA-bd_OB-fold"/>
</dbReference>
<keyword evidence="4" id="KW-1185">Reference proteome</keyword>
<dbReference type="RefSeq" id="WP_073256487.1">
    <property type="nucleotide sequence ID" value="NZ_FRCS01000003.1"/>
</dbReference>
<proteinExistence type="predicted"/>
<organism evidence="3 4">
    <name type="scientific">Cryptosporangium aurantiacum</name>
    <dbReference type="NCBI Taxonomy" id="134849"/>
    <lineage>
        <taxon>Bacteria</taxon>
        <taxon>Bacillati</taxon>
        <taxon>Actinomycetota</taxon>
        <taxon>Actinomycetes</taxon>
        <taxon>Cryptosporangiales</taxon>
        <taxon>Cryptosporangiaceae</taxon>
        <taxon>Cryptosporangium</taxon>
    </lineage>
</organism>
<name>A0A1M7PL16_9ACTN</name>
<evidence type="ECO:0000259" key="1">
    <source>
        <dbReference type="Pfam" id="PF01796"/>
    </source>
</evidence>